<comment type="caution">
    <text evidence="1">The sequence shown here is derived from an EMBL/GenBank/DDBJ whole genome shotgun (WGS) entry which is preliminary data.</text>
</comment>
<organism evidence="1 2">
    <name type="scientific">Persea americana</name>
    <name type="common">Avocado</name>
    <dbReference type="NCBI Taxonomy" id="3435"/>
    <lineage>
        <taxon>Eukaryota</taxon>
        <taxon>Viridiplantae</taxon>
        <taxon>Streptophyta</taxon>
        <taxon>Embryophyta</taxon>
        <taxon>Tracheophyta</taxon>
        <taxon>Spermatophyta</taxon>
        <taxon>Magnoliopsida</taxon>
        <taxon>Magnoliidae</taxon>
        <taxon>Laurales</taxon>
        <taxon>Lauraceae</taxon>
        <taxon>Persea</taxon>
    </lineage>
</organism>
<dbReference type="EMBL" id="CM056814">
    <property type="protein sequence ID" value="KAJ8626454.1"/>
    <property type="molecule type" value="Genomic_DNA"/>
</dbReference>
<keyword evidence="2" id="KW-1185">Reference proteome</keyword>
<sequence>MDADEHVRQRDRPNTASPANVRHAKPLLPLPVPEEWAVGPIANVRRVVHPPFPTAAATSRKRGGKRKHPVYRGIRSRSGRWVSEIREPRKASRIWLGTFQTAEMAAAAYDVAALALKGADAAVNFPDSVSPNPVPASASPSELQAASAAAAAARVPKTVGEEMVWAERGERPTGGGGDFVDEEALFAMPKLLENMAEGMLLSPPRLSSPGSPDNSNGESLWSYG</sequence>
<protein>
    <submittedName>
        <fullName evidence="1">Uncharacterized protein</fullName>
    </submittedName>
</protein>
<name>A0ACC2KZ06_PERAE</name>
<evidence type="ECO:0000313" key="2">
    <source>
        <dbReference type="Proteomes" id="UP001234297"/>
    </source>
</evidence>
<accession>A0ACC2KZ06</accession>
<evidence type="ECO:0000313" key="1">
    <source>
        <dbReference type="EMBL" id="KAJ8626454.1"/>
    </source>
</evidence>
<reference evidence="1 2" key="1">
    <citation type="journal article" date="2022" name="Hortic Res">
        <title>A haplotype resolved chromosomal level avocado genome allows analysis of novel avocado genes.</title>
        <authorList>
            <person name="Nath O."/>
            <person name="Fletcher S.J."/>
            <person name="Hayward A."/>
            <person name="Shaw L.M."/>
            <person name="Masouleh A.K."/>
            <person name="Furtado A."/>
            <person name="Henry R.J."/>
            <person name="Mitter N."/>
        </authorList>
    </citation>
    <scope>NUCLEOTIDE SEQUENCE [LARGE SCALE GENOMIC DNA]</scope>
    <source>
        <strain evidence="2">cv. Hass</strain>
    </source>
</reference>
<dbReference type="Proteomes" id="UP001234297">
    <property type="component" value="Chromosome 6"/>
</dbReference>
<gene>
    <name evidence="1" type="ORF">MRB53_019761</name>
</gene>
<proteinExistence type="predicted"/>